<protein>
    <submittedName>
        <fullName evidence="2">Uncharacterized protein</fullName>
    </submittedName>
</protein>
<keyword evidence="1" id="KW-0812">Transmembrane</keyword>
<keyword evidence="1" id="KW-0472">Membrane</keyword>
<evidence type="ECO:0000256" key="1">
    <source>
        <dbReference type="SAM" id="Phobius"/>
    </source>
</evidence>
<accession>A0A7J3Z6Q4</accession>
<reference evidence="2" key="1">
    <citation type="journal article" date="2020" name="mSystems">
        <title>Genome- and Community-Level Interaction Insights into Carbon Utilization and Element Cycling Functions of Hydrothermarchaeota in Hydrothermal Sediment.</title>
        <authorList>
            <person name="Zhou Z."/>
            <person name="Liu Y."/>
            <person name="Xu W."/>
            <person name="Pan J."/>
            <person name="Luo Z.H."/>
            <person name="Li M."/>
        </authorList>
    </citation>
    <scope>NUCLEOTIDE SEQUENCE [LARGE SCALE GENOMIC DNA]</scope>
    <source>
        <strain evidence="2">SpSt-1105</strain>
    </source>
</reference>
<sequence length="454" mass="52152">MNRAVINSIVFFLVLPYLLVNFLLLLIVNSTTSYPDFYCDSTENGDLLYEFFDEFAVLLDEEFNPVKIKFREVNTTRGPIYVYARDLVLGFVEGTEVYDEVAHILGNYSGILVTSMCGLDSVKIEYGCEEDKICIYLPGGPCEFVEKLPVPFRVAGAVYVKSCHDSLRVRVVMNLTLPINEEYAKNVISLIEDNKYSWLADMFRNNTNITAVAEYIIVPVGGAYRVYQYEEEVGFSPFYIAYPRNATEIEEIVTKQVSLHYYGFPLEFEMSKERQFIRKYGNPPEIREVSIIHAYMIAPSVIEKLKDASETKIHYEILWYRPSVGSEDLLTLAIDLLLGKNVTLPPTQAYAYSSSPYDIAYSFEPLLEMRYIYHYPLSIHMPIKAQLVDTSQIITLYLRVDSPKYNNIDPYSIDIGFYEVRREQGLCIQCIIAALLLIGLVLALAVILWRLKRR</sequence>
<feature type="transmembrane region" description="Helical" evidence="1">
    <location>
        <begin position="431"/>
        <end position="451"/>
    </location>
</feature>
<comment type="caution">
    <text evidence="2">The sequence shown here is derived from an EMBL/GenBank/DDBJ whole genome shotgun (WGS) entry which is preliminary data.</text>
</comment>
<dbReference type="EMBL" id="DRYQ01000053">
    <property type="protein sequence ID" value="HHQ50466.1"/>
    <property type="molecule type" value="Genomic_DNA"/>
</dbReference>
<feature type="transmembrane region" description="Helical" evidence="1">
    <location>
        <begin position="9"/>
        <end position="28"/>
    </location>
</feature>
<gene>
    <name evidence="2" type="ORF">ENM66_03845</name>
</gene>
<organism evidence="2">
    <name type="scientific">Ignisphaera aggregans</name>
    <dbReference type="NCBI Taxonomy" id="334771"/>
    <lineage>
        <taxon>Archaea</taxon>
        <taxon>Thermoproteota</taxon>
        <taxon>Thermoprotei</taxon>
        <taxon>Desulfurococcales</taxon>
        <taxon>Desulfurococcaceae</taxon>
        <taxon>Ignisphaera</taxon>
    </lineage>
</organism>
<dbReference type="AlphaFoldDB" id="A0A7J3Z6Q4"/>
<name>A0A7J3Z6Q4_9CREN</name>
<proteinExistence type="predicted"/>
<keyword evidence="1" id="KW-1133">Transmembrane helix</keyword>
<evidence type="ECO:0000313" key="2">
    <source>
        <dbReference type="EMBL" id="HHQ50466.1"/>
    </source>
</evidence>